<dbReference type="EMBL" id="BX294133">
    <property type="protein sequence ID" value="CAD71364.1"/>
    <property type="molecule type" value="Genomic_DNA"/>
</dbReference>
<dbReference type="KEGG" id="rba:RB60"/>
<reference evidence="1 2" key="1">
    <citation type="journal article" date="2003" name="Proc. Natl. Acad. Sci. U.S.A.">
        <title>Complete genome sequence of the marine planctomycete Pirellula sp. strain 1.</title>
        <authorList>
            <person name="Gloeckner F.O."/>
            <person name="Kube M."/>
            <person name="Bauer M."/>
            <person name="Teeling H."/>
            <person name="Lombardot T."/>
            <person name="Ludwig W."/>
            <person name="Gade D."/>
            <person name="Beck A."/>
            <person name="Borzym K."/>
            <person name="Heitmann K."/>
            <person name="Rabus R."/>
            <person name="Schlesner H."/>
            <person name="Amann R."/>
            <person name="Reinhardt R."/>
        </authorList>
    </citation>
    <scope>NUCLEOTIDE SEQUENCE [LARGE SCALE GENOMIC DNA]</scope>
    <source>
        <strain evidence="2">DSM 10527 / NCIMB 13988 / SH1</strain>
    </source>
</reference>
<dbReference type="Proteomes" id="UP000001025">
    <property type="component" value="Chromosome"/>
</dbReference>
<dbReference type="HOGENOM" id="CLU_2864842_0_0_0"/>
<gene>
    <name evidence="1" type="ordered locus">RB60</name>
</gene>
<keyword evidence="2" id="KW-1185">Reference proteome</keyword>
<evidence type="ECO:0000313" key="2">
    <source>
        <dbReference type="Proteomes" id="UP000001025"/>
    </source>
</evidence>
<name>Q7UZB9_RHOBA</name>
<proteinExistence type="predicted"/>
<dbReference type="STRING" id="243090.RB60"/>
<dbReference type="EnsemblBacteria" id="CAD71364">
    <property type="protein sequence ID" value="CAD71364"/>
    <property type="gene ID" value="RB60"/>
</dbReference>
<protein>
    <submittedName>
        <fullName evidence="1">Uncharacterized protein</fullName>
    </submittedName>
</protein>
<organism evidence="1 2">
    <name type="scientific">Rhodopirellula baltica (strain DSM 10527 / NCIMB 13988 / SH1)</name>
    <dbReference type="NCBI Taxonomy" id="243090"/>
    <lineage>
        <taxon>Bacteria</taxon>
        <taxon>Pseudomonadati</taxon>
        <taxon>Planctomycetota</taxon>
        <taxon>Planctomycetia</taxon>
        <taxon>Pirellulales</taxon>
        <taxon>Pirellulaceae</taxon>
        <taxon>Rhodopirellula</taxon>
    </lineage>
</organism>
<dbReference type="InParanoid" id="Q7UZB9"/>
<evidence type="ECO:0000313" key="1">
    <source>
        <dbReference type="EMBL" id="CAD71364.1"/>
    </source>
</evidence>
<dbReference type="AlphaFoldDB" id="Q7UZB9"/>
<sequence length="64" mass="7406">MFGTNVEDEFLRSRTRLLRQVRASLHLQPFQAAQPKNSLSPRSIESYRQLGFLVSLLRGEGRVF</sequence>
<accession>Q7UZB9</accession>